<sequence length="49" mass="5649">MNDLVRMTNELGDPKEKIILPSYRDALNIRVTEELGQIRDGDGQVHDWP</sequence>
<name>T1GGF3_MEGSC</name>
<keyword evidence="2" id="KW-1185">Reference proteome</keyword>
<dbReference type="EnsemblMetazoa" id="MESCA002473-RA">
    <property type="protein sequence ID" value="MESCA002473-PA"/>
    <property type="gene ID" value="MESCA002473"/>
</dbReference>
<organism evidence="1 2">
    <name type="scientific">Megaselia scalaris</name>
    <name type="common">Humpbacked fly</name>
    <name type="synonym">Phora scalaris</name>
    <dbReference type="NCBI Taxonomy" id="36166"/>
    <lineage>
        <taxon>Eukaryota</taxon>
        <taxon>Metazoa</taxon>
        <taxon>Ecdysozoa</taxon>
        <taxon>Arthropoda</taxon>
        <taxon>Hexapoda</taxon>
        <taxon>Insecta</taxon>
        <taxon>Pterygota</taxon>
        <taxon>Neoptera</taxon>
        <taxon>Endopterygota</taxon>
        <taxon>Diptera</taxon>
        <taxon>Brachycera</taxon>
        <taxon>Muscomorpha</taxon>
        <taxon>Platypezoidea</taxon>
        <taxon>Phoridae</taxon>
        <taxon>Megaseliini</taxon>
        <taxon>Megaselia</taxon>
    </lineage>
</organism>
<dbReference type="EMBL" id="CAQQ02070349">
    <property type="status" value="NOT_ANNOTATED_CDS"/>
    <property type="molecule type" value="Genomic_DNA"/>
</dbReference>
<proteinExistence type="predicted"/>
<evidence type="ECO:0000313" key="1">
    <source>
        <dbReference type="EnsemblMetazoa" id="MESCA002473-PA"/>
    </source>
</evidence>
<dbReference type="Proteomes" id="UP000015102">
    <property type="component" value="Unassembled WGS sequence"/>
</dbReference>
<protein>
    <submittedName>
        <fullName evidence="1">Uncharacterized protein</fullName>
    </submittedName>
</protein>
<reference evidence="1" key="2">
    <citation type="submission" date="2015-06" db="UniProtKB">
        <authorList>
            <consortium name="EnsemblMetazoa"/>
        </authorList>
    </citation>
    <scope>IDENTIFICATION</scope>
</reference>
<accession>T1GGF3</accession>
<dbReference type="HOGENOM" id="CLU_3147471_0_0_1"/>
<reference evidence="2" key="1">
    <citation type="submission" date="2013-02" db="EMBL/GenBank/DDBJ databases">
        <authorList>
            <person name="Hughes D."/>
        </authorList>
    </citation>
    <scope>NUCLEOTIDE SEQUENCE</scope>
    <source>
        <strain>Durham</strain>
        <strain evidence="2">NC isolate 2 -- Noor lab</strain>
    </source>
</reference>
<dbReference type="AlphaFoldDB" id="T1GGF3"/>
<evidence type="ECO:0000313" key="2">
    <source>
        <dbReference type="Proteomes" id="UP000015102"/>
    </source>
</evidence>